<dbReference type="InterPro" id="IPR040837">
    <property type="entry name" value="Bact_RF_family7"/>
</dbReference>
<evidence type="ECO:0000313" key="2">
    <source>
        <dbReference type="Proteomes" id="UP000198384"/>
    </source>
</evidence>
<gene>
    <name evidence="1" type="ORF">SAMN06265371_10916</name>
</gene>
<name>A0A238YGU6_9FLAO</name>
<accession>A0A238YGU6</accession>
<sequence length="389" mass="44381">MNTSKYHPLPIKTFETLAANHALHCVSIYVPMHKKGKEQNEHLAQEVLKKCIKDVHKTLQKYQLSDPEIIAYLKPIEALITDIELWRNPSEGLAIFLNKKGLNYYTLPIPFIAKTQVASSFYLTPLLPLFQEEEIYYLLELSQDYVKLYEASAFGLTNLHIKSLAPDTLEKAVGFDFKQKMLQFRSGQDAFSTGSFHGHGEGKDDDQKEILNFLNIIDKAVNQAITNKKAPLIIASTNNVFNTYKQVNTYPNLYAKNCKGDPEFKNKTDLHEASLKLIKPYFEATKKQQLTQFQELYHTPKTSYQINEIIPAALSGKIDTLFVEKNSDEFGLYNIENGKLLLDTKKEIQNSSLTNLAAVQTFLNKGNVFMLDPEEMPVKGRPLNAIFRY</sequence>
<dbReference type="Proteomes" id="UP000198384">
    <property type="component" value="Unassembled WGS sequence"/>
</dbReference>
<reference evidence="1 2" key="1">
    <citation type="submission" date="2017-06" db="EMBL/GenBank/DDBJ databases">
        <authorList>
            <person name="Kim H.J."/>
            <person name="Triplett B.A."/>
        </authorList>
    </citation>
    <scope>NUCLEOTIDE SEQUENCE [LARGE SCALE GENOMIC DNA]</scope>
    <source>
        <strain evidence="1 2">DSM 29150</strain>
    </source>
</reference>
<dbReference type="Pfam" id="PF18849">
    <property type="entry name" value="baeRF_family7"/>
    <property type="match status" value="1"/>
</dbReference>
<organism evidence="1 2">
    <name type="scientific">Lutibacter agarilyticus</name>
    <dbReference type="NCBI Taxonomy" id="1109740"/>
    <lineage>
        <taxon>Bacteria</taxon>
        <taxon>Pseudomonadati</taxon>
        <taxon>Bacteroidota</taxon>
        <taxon>Flavobacteriia</taxon>
        <taxon>Flavobacteriales</taxon>
        <taxon>Flavobacteriaceae</taxon>
        <taxon>Lutibacter</taxon>
    </lineage>
</organism>
<dbReference type="EMBL" id="FZNT01000009">
    <property type="protein sequence ID" value="SNR69599.1"/>
    <property type="molecule type" value="Genomic_DNA"/>
</dbReference>
<evidence type="ECO:0000313" key="1">
    <source>
        <dbReference type="EMBL" id="SNR69599.1"/>
    </source>
</evidence>
<keyword evidence="2" id="KW-1185">Reference proteome</keyword>
<dbReference type="OrthoDB" id="4393931at2"/>
<proteinExistence type="predicted"/>
<protein>
    <submittedName>
        <fullName evidence="1">Uncharacterized protein</fullName>
    </submittedName>
</protein>
<dbReference type="AlphaFoldDB" id="A0A238YGU6"/>
<dbReference type="RefSeq" id="WP_089382442.1">
    <property type="nucleotide sequence ID" value="NZ_FZNT01000009.1"/>
</dbReference>